<dbReference type="GO" id="GO:0042597">
    <property type="term" value="C:periplasmic space"/>
    <property type="evidence" value="ECO:0007669"/>
    <property type="project" value="UniProtKB-SubCell"/>
</dbReference>
<keyword evidence="4" id="KW-0574">Periplasm</keyword>
<dbReference type="RefSeq" id="WP_160197269.1">
    <property type="nucleotide sequence ID" value="NZ_QXXA01000007.1"/>
</dbReference>
<evidence type="ECO:0000256" key="1">
    <source>
        <dbReference type="ARBA" id="ARBA00004418"/>
    </source>
</evidence>
<dbReference type="PRINTS" id="PR00909">
    <property type="entry name" value="SPERMDNBNDNG"/>
</dbReference>
<dbReference type="PROSITE" id="PS51257">
    <property type="entry name" value="PROKAR_LIPOPROTEIN"/>
    <property type="match status" value="1"/>
</dbReference>
<accession>A0A845QXC6</accession>
<dbReference type="PANTHER" id="PTHR30222">
    <property type="entry name" value="SPERMIDINE/PUTRESCINE-BINDING PERIPLASMIC PROTEIN"/>
    <property type="match status" value="1"/>
</dbReference>
<evidence type="ECO:0000313" key="8">
    <source>
        <dbReference type="Proteomes" id="UP000467132"/>
    </source>
</evidence>
<dbReference type="AlphaFoldDB" id="A0A845QXC6"/>
<keyword evidence="3 6" id="KW-0732">Signal</keyword>
<dbReference type="Proteomes" id="UP000467132">
    <property type="component" value="Unassembled WGS sequence"/>
</dbReference>
<dbReference type="InterPro" id="IPR006059">
    <property type="entry name" value="SBP"/>
</dbReference>
<feature type="chain" id="PRO_5038446450" evidence="6">
    <location>
        <begin position="21"/>
        <end position="343"/>
    </location>
</feature>
<feature type="signal peptide" evidence="6">
    <location>
        <begin position="1"/>
        <end position="20"/>
    </location>
</feature>
<comment type="subcellular location">
    <subcellularLocation>
        <location evidence="1">Periplasm</location>
    </subcellularLocation>
</comment>
<evidence type="ECO:0000313" key="7">
    <source>
        <dbReference type="EMBL" id="NBI06800.1"/>
    </source>
</evidence>
<keyword evidence="2" id="KW-0813">Transport</keyword>
<keyword evidence="8" id="KW-1185">Reference proteome</keyword>
<organism evidence="7 8">
    <name type="scientific">Senegalia massiliensis</name>
    <dbReference type="NCBI Taxonomy" id="1720316"/>
    <lineage>
        <taxon>Bacteria</taxon>
        <taxon>Bacillati</taxon>
        <taxon>Bacillota</taxon>
        <taxon>Clostridia</taxon>
        <taxon>Eubacteriales</taxon>
        <taxon>Clostridiaceae</taxon>
        <taxon>Senegalia</taxon>
    </lineage>
</organism>
<dbReference type="Gene3D" id="3.40.190.10">
    <property type="entry name" value="Periplasmic binding protein-like II"/>
    <property type="match status" value="2"/>
</dbReference>
<protein>
    <submittedName>
        <fullName evidence="7">Extracellular solute-binding protein</fullName>
    </submittedName>
</protein>
<dbReference type="InterPro" id="IPR001188">
    <property type="entry name" value="Sperm_putr-bd"/>
</dbReference>
<evidence type="ECO:0000256" key="3">
    <source>
        <dbReference type="ARBA" id="ARBA00022729"/>
    </source>
</evidence>
<proteinExistence type="predicted"/>
<dbReference type="PANTHER" id="PTHR30222:SF17">
    <property type="entry name" value="SPERMIDINE_PUTRESCINE-BINDING PERIPLASMIC PROTEIN"/>
    <property type="match status" value="1"/>
</dbReference>
<dbReference type="EMBL" id="QXXA01000007">
    <property type="protein sequence ID" value="NBI06800.1"/>
    <property type="molecule type" value="Genomic_DNA"/>
</dbReference>
<dbReference type="GO" id="GO:0019808">
    <property type="term" value="F:polyamine binding"/>
    <property type="evidence" value="ECO:0007669"/>
    <property type="project" value="InterPro"/>
</dbReference>
<sequence length="343" mass="40291">MKKIFILLLLVSILFLSSCGEDKEELHVYNWGDYIDETVLDEFEKEYDVNVIYETFPTNEEMYVKIKQGGTSYDVAFPSDYMIEKMIKEDLLYKIDMNNITNYDKIDDRFKSLDFDPNNEYSVPYMWGTMGILYNKNMVEEKVDSWNILWNEKYKDEILMIDSQRDSFAVALKKLGYSLNSTDEQELEKTKQELIKQKDLVLAYVGDEGKDMMVREEAALSVQWSGDAIYLMEENKNLDYVVPKEGSNLWYDNMVIPKTSENKELAEKFIDFMTRKDIALKNTEYIGYSTPNKEAKQELAEELQKSEIAYPTEEQVKNSEVFLDPGEFLKVYDKLWTEVKASK</sequence>
<dbReference type="PIRSF" id="PIRSF019574">
    <property type="entry name" value="Periplasmic_polyamine_BP"/>
    <property type="match status" value="1"/>
</dbReference>
<evidence type="ECO:0000256" key="5">
    <source>
        <dbReference type="PIRSR" id="PIRSR019574-1"/>
    </source>
</evidence>
<dbReference type="GO" id="GO:0015846">
    <property type="term" value="P:polyamine transport"/>
    <property type="evidence" value="ECO:0007669"/>
    <property type="project" value="InterPro"/>
</dbReference>
<dbReference type="Pfam" id="PF13416">
    <property type="entry name" value="SBP_bac_8"/>
    <property type="match status" value="1"/>
</dbReference>
<comment type="caution">
    <text evidence="7">The sequence shown here is derived from an EMBL/GenBank/DDBJ whole genome shotgun (WGS) entry which is preliminary data.</text>
</comment>
<reference evidence="7 8" key="1">
    <citation type="submission" date="2018-08" db="EMBL/GenBank/DDBJ databases">
        <title>Murine metabolic-syndrome-specific gut microbial biobank.</title>
        <authorList>
            <person name="Liu C."/>
        </authorList>
    </citation>
    <scope>NUCLEOTIDE SEQUENCE [LARGE SCALE GENOMIC DNA]</scope>
    <source>
        <strain evidence="7 8">583</strain>
    </source>
</reference>
<gene>
    <name evidence="7" type="ORF">D3Z33_07985</name>
</gene>
<feature type="binding site" evidence="5">
    <location>
        <position position="81"/>
    </location>
    <ligand>
        <name>spermidine</name>
        <dbReference type="ChEBI" id="CHEBI:57834"/>
    </ligand>
</feature>
<name>A0A845QXC6_9CLOT</name>
<evidence type="ECO:0000256" key="2">
    <source>
        <dbReference type="ARBA" id="ARBA00022448"/>
    </source>
</evidence>
<dbReference type="CDD" id="cd13663">
    <property type="entry name" value="PBP2_PotD_PotF_like_2"/>
    <property type="match status" value="1"/>
</dbReference>
<evidence type="ECO:0000256" key="6">
    <source>
        <dbReference type="SAM" id="SignalP"/>
    </source>
</evidence>
<dbReference type="OrthoDB" id="9769319at2"/>
<evidence type="ECO:0000256" key="4">
    <source>
        <dbReference type="ARBA" id="ARBA00022764"/>
    </source>
</evidence>
<dbReference type="SUPFAM" id="SSF53850">
    <property type="entry name" value="Periplasmic binding protein-like II"/>
    <property type="match status" value="1"/>
</dbReference>